<dbReference type="Pfam" id="PF24957">
    <property type="entry name" value="DrmE_C"/>
    <property type="match status" value="1"/>
</dbReference>
<accession>X0ZFB2</accession>
<dbReference type="InterPro" id="IPR056666">
    <property type="entry name" value="DrmE_C"/>
</dbReference>
<feature type="domain" description="DISARM protein DrmE C-terminal" evidence="1">
    <location>
        <begin position="2"/>
        <end position="168"/>
    </location>
</feature>
<dbReference type="AlphaFoldDB" id="X0ZFB2"/>
<feature type="non-terminal residue" evidence="2">
    <location>
        <position position="1"/>
    </location>
</feature>
<evidence type="ECO:0000313" key="2">
    <source>
        <dbReference type="EMBL" id="GAG68365.1"/>
    </source>
</evidence>
<organism evidence="2">
    <name type="scientific">marine sediment metagenome</name>
    <dbReference type="NCBI Taxonomy" id="412755"/>
    <lineage>
        <taxon>unclassified sequences</taxon>
        <taxon>metagenomes</taxon>
        <taxon>ecological metagenomes</taxon>
    </lineage>
</organism>
<gene>
    <name evidence="2" type="ORF">S01H4_18244</name>
</gene>
<dbReference type="EMBL" id="BART01008077">
    <property type="protein sequence ID" value="GAG68365.1"/>
    <property type="molecule type" value="Genomic_DNA"/>
</dbReference>
<evidence type="ECO:0000259" key="1">
    <source>
        <dbReference type="Pfam" id="PF24957"/>
    </source>
</evidence>
<sequence>NFEDSTTIHYRPKSQLHVLKSKGYGIQMSLADNLEPDDLILMFDNEALASLEKLTVDVLRRDPRMVSDVLRTKSWVEALNEGLRTTQHSFSEALAELQKLGSNIKTSATIYNWSRELVIGPQNLQDIVRIGKLYDDEYIQKQFRKITTSVKKVRRIHSVVRKGLERTLARRYFGYSGKEKTSPVVANMNIYWEDFVERVSAKTTTPR</sequence>
<comment type="caution">
    <text evidence="2">The sequence shown here is derived from an EMBL/GenBank/DDBJ whole genome shotgun (WGS) entry which is preliminary data.</text>
</comment>
<proteinExistence type="predicted"/>
<name>X0ZFB2_9ZZZZ</name>
<protein>
    <recommendedName>
        <fullName evidence="1">DISARM protein DrmE C-terminal domain-containing protein</fullName>
    </recommendedName>
</protein>
<reference evidence="2" key="1">
    <citation type="journal article" date="2014" name="Front. Microbiol.">
        <title>High frequency of phylogenetically diverse reductive dehalogenase-homologous genes in deep subseafloor sedimentary metagenomes.</title>
        <authorList>
            <person name="Kawai M."/>
            <person name="Futagami T."/>
            <person name="Toyoda A."/>
            <person name="Takaki Y."/>
            <person name="Nishi S."/>
            <person name="Hori S."/>
            <person name="Arai W."/>
            <person name="Tsubouchi T."/>
            <person name="Morono Y."/>
            <person name="Uchiyama I."/>
            <person name="Ito T."/>
            <person name="Fujiyama A."/>
            <person name="Inagaki F."/>
            <person name="Takami H."/>
        </authorList>
    </citation>
    <scope>NUCLEOTIDE SEQUENCE</scope>
    <source>
        <strain evidence="2">Expedition CK06-06</strain>
    </source>
</reference>